<sequence>MEAEFSRKVAVGRIAASGMDLTIEADARECAALAARFGLPAVRALSCRYRLTPGRRGEIYAEGWLAATVDQVCVVTTDRFANGVAETFAARFVPAERFREDEDLDPEAVDEIPYARDMIDLGALAAEELSLALDPYPRKPGSVLPEGVGQVDVPPANPGDGDAPRDASGEISGEKQSPFAALAALKKAPN</sequence>
<dbReference type="AlphaFoldDB" id="A0A7Y7M6K7"/>
<accession>A0A7Y7M6K7</accession>
<dbReference type="Pfam" id="PF02620">
    <property type="entry name" value="YceD"/>
    <property type="match status" value="1"/>
</dbReference>
<dbReference type="EMBL" id="JABXXP010000353">
    <property type="protein sequence ID" value="NVN12157.1"/>
    <property type="molecule type" value="Genomic_DNA"/>
</dbReference>
<feature type="region of interest" description="Disordered" evidence="1">
    <location>
        <begin position="142"/>
        <end position="179"/>
    </location>
</feature>
<reference evidence="2 3" key="1">
    <citation type="submission" date="2020-06" db="EMBL/GenBank/DDBJ databases">
        <title>Description of novel acetic acid bacteria.</title>
        <authorList>
            <person name="Sombolestani A."/>
        </authorList>
    </citation>
    <scope>NUCLEOTIDE SEQUENCE [LARGE SCALE GENOMIC DNA]</scope>
    <source>
        <strain evidence="2 3">LMG 31431</strain>
    </source>
</reference>
<gene>
    <name evidence="2" type="ORF">HUK84_13680</name>
</gene>
<dbReference type="RefSeq" id="WP_176640781.1">
    <property type="nucleotide sequence ID" value="NZ_JABXXP010000353.1"/>
</dbReference>
<proteinExistence type="predicted"/>
<evidence type="ECO:0000256" key="1">
    <source>
        <dbReference type="SAM" id="MobiDB-lite"/>
    </source>
</evidence>
<protein>
    <submittedName>
        <fullName evidence="2">DUF177 domain-containing protein</fullName>
    </submittedName>
</protein>
<dbReference type="Proteomes" id="UP000534870">
    <property type="component" value="Unassembled WGS sequence"/>
</dbReference>
<evidence type="ECO:0000313" key="3">
    <source>
        <dbReference type="Proteomes" id="UP000534870"/>
    </source>
</evidence>
<comment type="caution">
    <text evidence="2">The sequence shown here is derived from an EMBL/GenBank/DDBJ whole genome shotgun (WGS) entry which is preliminary data.</text>
</comment>
<name>A0A7Y7M6K7_9PROT</name>
<organism evidence="2 3">
    <name type="scientific">Nguyenibacter vanlangensis</name>
    <dbReference type="NCBI Taxonomy" id="1216886"/>
    <lineage>
        <taxon>Bacteria</taxon>
        <taxon>Pseudomonadati</taxon>
        <taxon>Pseudomonadota</taxon>
        <taxon>Alphaproteobacteria</taxon>
        <taxon>Acetobacterales</taxon>
        <taxon>Acetobacteraceae</taxon>
        <taxon>Nguyenibacter</taxon>
    </lineage>
</organism>
<dbReference type="InterPro" id="IPR003772">
    <property type="entry name" value="YceD"/>
</dbReference>
<evidence type="ECO:0000313" key="2">
    <source>
        <dbReference type="EMBL" id="NVN12157.1"/>
    </source>
</evidence>